<dbReference type="NCBIfam" id="NF003593">
    <property type="entry name" value="PRK05255.1-1"/>
    <property type="match status" value="1"/>
</dbReference>
<keyword evidence="7" id="KW-1185">Reference proteome</keyword>
<evidence type="ECO:0000256" key="5">
    <source>
        <dbReference type="HAMAP-Rule" id="MF_00765"/>
    </source>
</evidence>
<gene>
    <name evidence="5" type="primary">darP</name>
    <name evidence="6" type="ORF">CUZ56_00722</name>
</gene>
<dbReference type="PANTHER" id="PTHR38101:SF1">
    <property type="entry name" value="UPF0307 PROTEIN YJGA"/>
    <property type="match status" value="1"/>
</dbReference>
<dbReference type="PANTHER" id="PTHR38101">
    <property type="entry name" value="UPF0307 PROTEIN YJGA"/>
    <property type="match status" value="1"/>
</dbReference>
<accession>A0A433SHK8</accession>
<dbReference type="GO" id="GO:1902626">
    <property type="term" value="P:assembly of large subunit precursor of preribosome"/>
    <property type="evidence" value="ECO:0007669"/>
    <property type="project" value="UniProtKB-UniRule"/>
</dbReference>
<evidence type="ECO:0000256" key="3">
    <source>
        <dbReference type="ARBA" id="ARBA00022730"/>
    </source>
</evidence>
<name>A0A433SHK8_9BURK</name>
<keyword evidence="3 5" id="KW-0699">rRNA-binding</keyword>
<comment type="similarity">
    <text evidence="5">Belongs to the DarP family.</text>
</comment>
<dbReference type="AlphaFoldDB" id="A0A433SHK8"/>
<dbReference type="InterPro" id="IPR006839">
    <property type="entry name" value="DarP"/>
</dbReference>
<comment type="caution">
    <text evidence="6">The sequence shown here is derived from an EMBL/GenBank/DDBJ whole genome shotgun (WGS) entry which is preliminary data.</text>
</comment>
<organism evidence="6 7">
    <name type="scientific">Saezia sanguinis</name>
    <dbReference type="NCBI Taxonomy" id="1965230"/>
    <lineage>
        <taxon>Bacteria</taxon>
        <taxon>Pseudomonadati</taxon>
        <taxon>Pseudomonadota</taxon>
        <taxon>Betaproteobacteria</taxon>
        <taxon>Burkholderiales</taxon>
        <taxon>Saeziaceae</taxon>
        <taxon>Saezia</taxon>
    </lineage>
</organism>
<keyword evidence="1 5" id="KW-0963">Cytoplasm</keyword>
<proteinExistence type="inferred from homology"/>
<evidence type="ECO:0000256" key="4">
    <source>
        <dbReference type="ARBA" id="ARBA00022884"/>
    </source>
</evidence>
<dbReference type="GO" id="GO:0005829">
    <property type="term" value="C:cytosol"/>
    <property type="evidence" value="ECO:0007669"/>
    <property type="project" value="TreeGrafter"/>
</dbReference>
<dbReference type="GO" id="GO:0019843">
    <property type="term" value="F:rRNA binding"/>
    <property type="evidence" value="ECO:0007669"/>
    <property type="project" value="UniProtKB-UniRule"/>
</dbReference>
<dbReference type="CDD" id="cd16331">
    <property type="entry name" value="YjgA-like"/>
    <property type="match status" value="1"/>
</dbReference>
<dbReference type="PIRSF" id="PIRSF016183">
    <property type="entry name" value="UCP016183"/>
    <property type="match status" value="1"/>
</dbReference>
<dbReference type="Pfam" id="PF04751">
    <property type="entry name" value="DarP"/>
    <property type="match status" value="1"/>
</dbReference>
<reference evidence="6 7" key="1">
    <citation type="submission" date="2018-01" db="EMBL/GenBank/DDBJ databases">
        <title>Saezia sanguinis gen. nov., sp. nov., in the order Burkholderiales isolated from human blood.</title>
        <authorList>
            <person name="Medina-Pascual M.J."/>
            <person name="Valdezate S."/>
            <person name="Monzon S."/>
            <person name="Cuesta I."/>
            <person name="Carrasco G."/>
            <person name="Villalon P."/>
            <person name="Saez-Nieto J.A."/>
        </authorList>
    </citation>
    <scope>NUCLEOTIDE SEQUENCE [LARGE SCALE GENOMIC DNA]</scope>
    <source>
        <strain evidence="6 7">CNM695-12</strain>
    </source>
</reference>
<keyword evidence="2 5" id="KW-0690">Ribosome biogenesis</keyword>
<evidence type="ECO:0000256" key="2">
    <source>
        <dbReference type="ARBA" id="ARBA00022517"/>
    </source>
</evidence>
<dbReference type="GO" id="GO:0043022">
    <property type="term" value="F:ribosome binding"/>
    <property type="evidence" value="ECO:0007669"/>
    <property type="project" value="UniProtKB-UniRule"/>
</dbReference>
<dbReference type="OrthoDB" id="5293604at2"/>
<dbReference type="EMBL" id="PQSP01000001">
    <property type="protein sequence ID" value="RUS68235.1"/>
    <property type="molecule type" value="Genomic_DNA"/>
</dbReference>
<dbReference type="Gene3D" id="1.10.60.30">
    <property type="entry name" value="PSPTO4464-like domains"/>
    <property type="match status" value="2"/>
</dbReference>
<sequence>MTEAEDFDAPEDLPPSKSELKRQMHELQDLGAAIVTLSKERIKALDLPEKLLDALKQWQTISAHGGRRRQLQYIGKLMRSVDPEPIRRALDEQHRGSAEQTLQLHRLETLRQTLLDEGDNGQQALTDWTRQHPQADIQQLRSLIRAARKDAAASSEQRSGRAYRELFQFLKEHEQ</sequence>
<dbReference type="RefSeq" id="WP_126978219.1">
    <property type="nucleotide sequence ID" value="NZ_PQSP01000001.1"/>
</dbReference>
<comment type="subcellular location">
    <subcellularLocation>
        <location evidence="5">Cytoplasm</location>
    </subcellularLocation>
    <text evidence="5">Associates with late stage pre-50S ribosomal subunits.</text>
</comment>
<evidence type="ECO:0000313" key="7">
    <source>
        <dbReference type="Proteomes" id="UP000286947"/>
    </source>
</evidence>
<dbReference type="SUPFAM" id="SSF158710">
    <property type="entry name" value="PSPTO4464-like"/>
    <property type="match status" value="1"/>
</dbReference>
<keyword evidence="4 5" id="KW-0694">RNA-binding</keyword>
<dbReference type="HAMAP" id="MF_00765">
    <property type="entry name" value="DarP"/>
    <property type="match status" value="1"/>
</dbReference>
<dbReference type="Proteomes" id="UP000286947">
    <property type="component" value="Unassembled WGS sequence"/>
</dbReference>
<comment type="function">
    <text evidence="5">Member of a network of 50S ribosomal subunit biogenesis factors which assembles along the 30S-50S interface, preventing incorrect 23S rRNA structures from forming. Promotes peptidyl transferase center (PTC) maturation.</text>
</comment>
<dbReference type="InterPro" id="IPR023153">
    <property type="entry name" value="DarP_sf"/>
</dbReference>
<evidence type="ECO:0000313" key="6">
    <source>
        <dbReference type="EMBL" id="RUS68235.1"/>
    </source>
</evidence>
<evidence type="ECO:0000256" key="1">
    <source>
        <dbReference type="ARBA" id="ARBA00022490"/>
    </source>
</evidence>
<protein>
    <recommendedName>
        <fullName evidence="5">Dual-action ribosomal maturation protein DarP</fullName>
    </recommendedName>
    <alternativeName>
        <fullName evidence="5">Large ribosomal subunit assembly factor DarP</fullName>
    </alternativeName>
</protein>